<protein>
    <submittedName>
        <fullName evidence="1">Subtilisin-like protein</fullName>
    </submittedName>
</protein>
<evidence type="ECO:0000313" key="2">
    <source>
        <dbReference type="Proteomes" id="UP000249057"/>
    </source>
</evidence>
<reference evidence="1" key="1">
    <citation type="submission" date="2018-02" db="EMBL/GenBank/DDBJ databases">
        <title>The genomes of Aspergillus section Nigri reveals drivers in fungal speciation.</title>
        <authorList>
            <consortium name="DOE Joint Genome Institute"/>
            <person name="Vesth T.C."/>
            <person name="Nybo J."/>
            <person name="Theobald S."/>
            <person name="Brandl J."/>
            <person name="Frisvad J.C."/>
            <person name="Nielsen K.F."/>
            <person name="Lyhne E.K."/>
            <person name="Kogle M.E."/>
            <person name="Kuo A."/>
            <person name="Riley R."/>
            <person name="Clum A."/>
            <person name="Nolan M."/>
            <person name="Lipzen A."/>
            <person name="Salamov A."/>
            <person name="Henrissat B."/>
            <person name="Wiebenga A."/>
            <person name="De vries R.P."/>
            <person name="Grigoriev I.V."/>
            <person name="Mortensen U.H."/>
            <person name="Andersen M.R."/>
            <person name="Baker S.E."/>
        </authorList>
    </citation>
    <scope>NUCLEOTIDE SEQUENCE</scope>
    <source>
        <strain evidence="1">CBS 621.78</strain>
    </source>
</reference>
<accession>A0ACD1GE10</accession>
<sequence>MHTNGLYTALLCSLAASAQAVVHEKLATVPASWTYLEDAAQSNTISLSIALNRQNLDKLQAKLTALATPGEAQYGQWLDLEDINKEFPVASADAVISWLRSANITQISQDGSMVNFAAPVGTVNKLLNTTFAYYQSGSSTKLRTTQYSIPESLVDTIDLISPTTYFGKDNAQAELSKLTVQLPSQHAKRSSNSSCAERITLSCLKEMYNFGSYTPSASSGSKIGFGNFLNESASYSDLAGFEKYYHLPSQEFDVELINGGVNDQDPATESDGEADLDVELIVGVAHPLPVTAFITGGLAPFIPDPDEPTTADDSNEPYLPYYEYLLSKPNSALPQVISNSYGDDEQTVPEYYAKRVCNLIGLMGLRGISIIESSGDEVLTPEKTGIGSACRAGDGSNRPQFQPTFPATCPYVTAVGGTQSYGPEIAWTGSSGGFSNYFPQAWYQHDAVEKYLSHHIAKDTKKYYSQYANFSGRAFPDVSTHSYDPPYVVIESNTTVGTGGTSAAAPVFAALVSLLNDARLRAGKPALGYLNPLLYSKDISKRFTDVTLGQSVGCDGTDPQTGETVPGAGIIPWAFWNATVGWDPVTGLGLPDFEKLKEVVLKY</sequence>
<name>A0ACD1GE10_9EURO</name>
<keyword evidence="2" id="KW-1185">Reference proteome</keyword>
<proteinExistence type="predicted"/>
<gene>
    <name evidence="1" type="ORF">BO95DRAFT_480892</name>
</gene>
<evidence type="ECO:0000313" key="1">
    <source>
        <dbReference type="EMBL" id="RAH47425.1"/>
    </source>
</evidence>
<organism evidence="1 2">
    <name type="scientific">Aspergillus brunneoviolaceus CBS 621.78</name>
    <dbReference type="NCBI Taxonomy" id="1450534"/>
    <lineage>
        <taxon>Eukaryota</taxon>
        <taxon>Fungi</taxon>
        <taxon>Dikarya</taxon>
        <taxon>Ascomycota</taxon>
        <taxon>Pezizomycotina</taxon>
        <taxon>Eurotiomycetes</taxon>
        <taxon>Eurotiomycetidae</taxon>
        <taxon>Eurotiales</taxon>
        <taxon>Aspergillaceae</taxon>
        <taxon>Aspergillus</taxon>
        <taxon>Aspergillus subgen. Circumdati</taxon>
    </lineage>
</organism>
<dbReference type="Proteomes" id="UP000249057">
    <property type="component" value="Unassembled WGS sequence"/>
</dbReference>
<dbReference type="EMBL" id="KZ825330">
    <property type="protein sequence ID" value="RAH47425.1"/>
    <property type="molecule type" value="Genomic_DNA"/>
</dbReference>